<evidence type="ECO:0000313" key="1">
    <source>
        <dbReference type="EMBL" id="KAK7467747.1"/>
    </source>
</evidence>
<reference evidence="1 2" key="1">
    <citation type="journal article" date="2023" name="Sci. Data">
        <title>Genome assembly of the Korean intertidal mud-creeper Batillaria attramentaria.</title>
        <authorList>
            <person name="Patra A.K."/>
            <person name="Ho P.T."/>
            <person name="Jun S."/>
            <person name="Lee S.J."/>
            <person name="Kim Y."/>
            <person name="Won Y.J."/>
        </authorList>
    </citation>
    <scope>NUCLEOTIDE SEQUENCE [LARGE SCALE GENOMIC DNA]</scope>
    <source>
        <strain evidence="1">Wonlab-2016</strain>
    </source>
</reference>
<feature type="non-terminal residue" evidence="1">
    <location>
        <position position="139"/>
    </location>
</feature>
<evidence type="ECO:0000313" key="2">
    <source>
        <dbReference type="Proteomes" id="UP001519460"/>
    </source>
</evidence>
<dbReference type="Proteomes" id="UP001519460">
    <property type="component" value="Unassembled WGS sequence"/>
</dbReference>
<proteinExistence type="predicted"/>
<gene>
    <name evidence="1" type="ORF">BaRGS_00037022</name>
</gene>
<accession>A0ABD0JAT3</accession>
<sequence>IVIQPQERQVMRASGKISGCRLQQVYLNKQYTLLEYTLQICFVPEEFQTIAASDYEGLRAGEVIPSDYTCDYTPPETVTTDNCDCADSSNQTFYKFVYQFVADKEKHNGTWDCQPSCPENAVVGGGYLLDNDNSPNCAN</sequence>
<organism evidence="1 2">
    <name type="scientific">Batillaria attramentaria</name>
    <dbReference type="NCBI Taxonomy" id="370345"/>
    <lineage>
        <taxon>Eukaryota</taxon>
        <taxon>Metazoa</taxon>
        <taxon>Spiralia</taxon>
        <taxon>Lophotrochozoa</taxon>
        <taxon>Mollusca</taxon>
        <taxon>Gastropoda</taxon>
        <taxon>Caenogastropoda</taxon>
        <taxon>Sorbeoconcha</taxon>
        <taxon>Cerithioidea</taxon>
        <taxon>Batillariidae</taxon>
        <taxon>Batillaria</taxon>
    </lineage>
</organism>
<feature type="non-terminal residue" evidence="1">
    <location>
        <position position="1"/>
    </location>
</feature>
<dbReference type="AlphaFoldDB" id="A0ABD0JAT3"/>
<comment type="caution">
    <text evidence="1">The sequence shown here is derived from an EMBL/GenBank/DDBJ whole genome shotgun (WGS) entry which is preliminary data.</text>
</comment>
<name>A0ABD0JAT3_9CAEN</name>
<dbReference type="EMBL" id="JACVVK020000541">
    <property type="protein sequence ID" value="KAK7467747.1"/>
    <property type="molecule type" value="Genomic_DNA"/>
</dbReference>
<keyword evidence="2" id="KW-1185">Reference proteome</keyword>
<protein>
    <submittedName>
        <fullName evidence="1">Uncharacterized protein</fullName>
    </submittedName>
</protein>